<sequence length="84" mass="9232">QVYAMDVMKFYGAEIAKGGTLPNYEAGEDLRLLGGDFLFDNTTQRVIKSFRTVDSSLDRPSMEILLLAATHVSEDEIPSSSSKS</sequence>
<accession>A0A7R8WRX6</accession>
<evidence type="ECO:0000313" key="1">
    <source>
        <dbReference type="EMBL" id="CAD7233970.1"/>
    </source>
</evidence>
<name>A0A7R8WRX6_9CRUS</name>
<organism evidence="1">
    <name type="scientific">Cyprideis torosa</name>
    <dbReference type="NCBI Taxonomy" id="163714"/>
    <lineage>
        <taxon>Eukaryota</taxon>
        <taxon>Metazoa</taxon>
        <taxon>Ecdysozoa</taxon>
        <taxon>Arthropoda</taxon>
        <taxon>Crustacea</taxon>
        <taxon>Oligostraca</taxon>
        <taxon>Ostracoda</taxon>
        <taxon>Podocopa</taxon>
        <taxon>Podocopida</taxon>
        <taxon>Cytherocopina</taxon>
        <taxon>Cytheroidea</taxon>
        <taxon>Cytherideidae</taxon>
        <taxon>Cyprideis</taxon>
    </lineage>
</organism>
<dbReference type="EMBL" id="OB667407">
    <property type="protein sequence ID" value="CAD7233970.1"/>
    <property type="molecule type" value="Genomic_DNA"/>
</dbReference>
<feature type="non-terminal residue" evidence="1">
    <location>
        <position position="84"/>
    </location>
</feature>
<protein>
    <submittedName>
        <fullName evidence="1">Uncharacterized protein</fullName>
    </submittedName>
</protein>
<reference evidence="1" key="1">
    <citation type="submission" date="2020-11" db="EMBL/GenBank/DDBJ databases">
        <authorList>
            <person name="Tran Van P."/>
        </authorList>
    </citation>
    <scope>NUCLEOTIDE SEQUENCE</scope>
</reference>
<gene>
    <name evidence="1" type="ORF">CTOB1V02_LOCUS11788</name>
</gene>
<dbReference type="AlphaFoldDB" id="A0A7R8WRX6"/>
<proteinExistence type="predicted"/>